<evidence type="ECO:0000256" key="3">
    <source>
        <dbReference type="ARBA" id="ARBA00012151"/>
    </source>
</evidence>
<dbReference type="PANTHER" id="PTHR12714:SF9">
    <property type="entry name" value="PROTEIN-S-ISOPRENYLCYSTEINE O-METHYLTRANSFERASE"/>
    <property type="match status" value="1"/>
</dbReference>
<evidence type="ECO:0000256" key="8">
    <source>
        <dbReference type="ARBA" id="ARBA00022989"/>
    </source>
</evidence>
<gene>
    <name evidence="12" type="ORF">B0J11DRAFT_509575</name>
</gene>
<evidence type="ECO:0000256" key="9">
    <source>
        <dbReference type="ARBA" id="ARBA00023136"/>
    </source>
</evidence>
<feature type="transmembrane region" description="Helical" evidence="10">
    <location>
        <begin position="100"/>
        <end position="119"/>
    </location>
</feature>
<keyword evidence="4 10" id="KW-0489">Methyltransferase</keyword>
<evidence type="ECO:0000256" key="2">
    <source>
        <dbReference type="ARBA" id="ARBA00009140"/>
    </source>
</evidence>
<dbReference type="PROSITE" id="PS51564">
    <property type="entry name" value="SAM_ICMT"/>
    <property type="match status" value="1"/>
</dbReference>
<evidence type="ECO:0000256" key="10">
    <source>
        <dbReference type="RuleBase" id="RU362022"/>
    </source>
</evidence>
<organism evidence="12 13">
    <name type="scientific">Dendryphion nanum</name>
    <dbReference type="NCBI Taxonomy" id="256645"/>
    <lineage>
        <taxon>Eukaryota</taxon>
        <taxon>Fungi</taxon>
        <taxon>Dikarya</taxon>
        <taxon>Ascomycota</taxon>
        <taxon>Pezizomycotina</taxon>
        <taxon>Dothideomycetes</taxon>
        <taxon>Pleosporomycetidae</taxon>
        <taxon>Pleosporales</taxon>
        <taxon>Torulaceae</taxon>
        <taxon>Dendryphion</taxon>
    </lineage>
</organism>
<dbReference type="OrthoDB" id="422086at2759"/>
<dbReference type="GO" id="GO:0004671">
    <property type="term" value="F:protein C-terminal S-isoprenylcysteine carboxyl O-methyltransferase activity"/>
    <property type="evidence" value="ECO:0007669"/>
    <property type="project" value="UniProtKB-EC"/>
</dbReference>
<dbReference type="Pfam" id="PF04140">
    <property type="entry name" value="ICMT"/>
    <property type="match status" value="1"/>
</dbReference>
<evidence type="ECO:0000256" key="6">
    <source>
        <dbReference type="ARBA" id="ARBA00022691"/>
    </source>
</evidence>
<evidence type="ECO:0000256" key="7">
    <source>
        <dbReference type="ARBA" id="ARBA00022692"/>
    </source>
</evidence>
<keyword evidence="5" id="KW-0808">Transferase</keyword>
<evidence type="ECO:0000256" key="11">
    <source>
        <dbReference type="SAM" id="MobiDB-lite"/>
    </source>
</evidence>
<keyword evidence="9 10" id="KW-0472">Membrane</keyword>
<comment type="similarity">
    <text evidence="2 10">Belongs to the class VI-like SAM-binding methyltransferase superfamily. Isoprenylcysteine carboxyl methyltransferase family.</text>
</comment>
<proteinExistence type="inferred from homology"/>
<keyword evidence="10" id="KW-0256">Endoplasmic reticulum</keyword>
<dbReference type="GO" id="GO:0005789">
    <property type="term" value="C:endoplasmic reticulum membrane"/>
    <property type="evidence" value="ECO:0007669"/>
    <property type="project" value="UniProtKB-SubCell"/>
</dbReference>
<keyword evidence="8 10" id="KW-1133">Transmembrane helix</keyword>
<dbReference type="Gene3D" id="1.20.120.1630">
    <property type="match status" value="1"/>
</dbReference>
<dbReference type="Proteomes" id="UP000700596">
    <property type="component" value="Unassembled WGS sequence"/>
</dbReference>
<accession>A0A9P9DFA4</accession>
<dbReference type="EC" id="2.1.1.100" evidence="3 10"/>
<evidence type="ECO:0000256" key="4">
    <source>
        <dbReference type="ARBA" id="ARBA00022603"/>
    </source>
</evidence>
<reference evidence="12" key="1">
    <citation type="journal article" date="2021" name="Nat. Commun.">
        <title>Genetic determinants of endophytism in the Arabidopsis root mycobiome.</title>
        <authorList>
            <person name="Mesny F."/>
            <person name="Miyauchi S."/>
            <person name="Thiergart T."/>
            <person name="Pickel B."/>
            <person name="Atanasova L."/>
            <person name="Karlsson M."/>
            <person name="Huettel B."/>
            <person name="Barry K.W."/>
            <person name="Haridas S."/>
            <person name="Chen C."/>
            <person name="Bauer D."/>
            <person name="Andreopoulos W."/>
            <person name="Pangilinan J."/>
            <person name="LaButti K."/>
            <person name="Riley R."/>
            <person name="Lipzen A."/>
            <person name="Clum A."/>
            <person name="Drula E."/>
            <person name="Henrissat B."/>
            <person name="Kohler A."/>
            <person name="Grigoriev I.V."/>
            <person name="Martin F.M."/>
            <person name="Hacquard S."/>
        </authorList>
    </citation>
    <scope>NUCLEOTIDE SEQUENCE</scope>
    <source>
        <strain evidence="12">MPI-CAGE-CH-0243</strain>
    </source>
</reference>
<dbReference type="PANTHER" id="PTHR12714">
    <property type="entry name" value="PROTEIN-S ISOPRENYLCYSTEINE O-METHYLTRANSFERASE"/>
    <property type="match status" value="1"/>
</dbReference>
<sequence length="287" mass="32580">MAESEKGSASAQPDPVFARKQSSKNDENFPAQDGKFRVLRASPASTQSKDSNILPKYLFPGEDRSLSGIALRAFLLGVNAAGGLLLSLTLVYFQNRLWRPAFFIGTLCIFHFLEFWTTARYNTPSAKTGSFLLTNGSQYRRAHSLALVETLITSYFFPGWQARVNPPWIIALGIVLILVGQVARSLAMVQAGTNFNHQVQSRKNEGHELVKDGLYAYFRHPSYFGFFWWGLGTQIALGNTFSFIAYSAILWYFFKKRITNEEIYLVSFFGKDYEDYRARTPVWIPFI</sequence>
<evidence type="ECO:0000256" key="5">
    <source>
        <dbReference type="ARBA" id="ARBA00022679"/>
    </source>
</evidence>
<comment type="caution">
    <text evidence="12">The sequence shown here is derived from an EMBL/GenBank/DDBJ whole genome shotgun (WGS) entry which is preliminary data.</text>
</comment>
<keyword evidence="7 10" id="KW-0812">Transmembrane</keyword>
<dbReference type="GO" id="GO:0032259">
    <property type="term" value="P:methylation"/>
    <property type="evidence" value="ECO:0007669"/>
    <property type="project" value="UniProtKB-KW"/>
</dbReference>
<name>A0A9P9DFA4_9PLEO</name>
<dbReference type="InterPro" id="IPR007269">
    <property type="entry name" value="ICMT_MeTrfase"/>
</dbReference>
<protein>
    <recommendedName>
        <fullName evidence="3 10">Protein-S-isoprenylcysteine O-methyltransferase</fullName>
        <ecNumber evidence="3 10">2.1.1.100</ecNumber>
    </recommendedName>
</protein>
<feature type="transmembrane region" description="Helical" evidence="10">
    <location>
        <begin position="139"/>
        <end position="157"/>
    </location>
</feature>
<evidence type="ECO:0000256" key="1">
    <source>
        <dbReference type="ARBA" id="ARBA00004141"/>
    </source>
</evidence>
<comment type="subcellular location">
    <subcellularLocation>
        <location evidence="10">Endoplasmic reticulum membrane</location>
        <topology evidence="10">Multi-pass membrane protein</topology>
    </subcellularLocation>
    <subcellularLocation>
        <location evidence="1">Membrane</location>
        <topology evidence="1">Multi-pass membrane protein</topology>
    </subcellularLocation>
</comment>
<comment type="catalytic activity">
    <reaction evidence="10">
        <text>[protein]-C-terminal S-[(2E,6E)-farnesyl]-L-cysteine + S-adenosyl-L-methionine = [protein]-C-terminal S-[(2E,6E)-farnesyl]-L-cysteine methyl ester + S-adenosyl-L-homocysteine</text>
        <dbReference type="Rhea" id="RHEA:21672"/>
        <dbReference type="Rhea" id="RHEA-COMP:12125"/>
        <dbReference type="Rhea" id="RHEA-COMP:12126"/>
        <dbReference type="ChEBI" id="CHEBI:57856"/>
        <dbReference type="ChEBI" id="CHEBI:59789"/>
        <dbReference type="ChEBI" id="CHEBI:90510"/>
        <dbReference type="ChEBI" id="CHEBI:90511"/>
        <dbReference type="EC" id="2.1.1.100"/>
    </reaction>
</comment>
<feature type="region of interest" description="Disordered" evidence="11">
    <location>
        <begin position="1"/>
        <end position="48"/>
    </location>
</feature>
<keyword evidence="6 10" id="KW-0949">S-adenosyl-L-methionine</keyword>
<evidence type="ECO:0000313" key="12">
    <source>
        <dbReference type="EMBL" id="KAH7117882.1"/>
    </source>
</evidence>
<evidence type="ECO:0000313" key="13">
    <source>
        <dbReference type="Proteomes" id="UP000700596"/>
    </source>
</evidence>
<feature type="transmembrane region" description="Helical" evidence="10">
    <location>
        <begin position="69"/>
        <end position="93"/>
    </location>
</feature>
<feature type="transmembrane region" description="Helical" evidence="10">
    <location>
        <begin position="169"/>
        <end position="187"/>
    </location>
</feature>
<feature type="transmembrane region" description="Helical" evidence="10">
    <location>
        <begin position="226"/>
        <end position="254"/>
    </location>
</feature>
<keyword evidence="13" id="KW-1185">Reference proteome</keyword>
<dbReference type="AlphaFoldDB" id="A0A9P9DFA4"/>
<dbReference type="EMBL" id="JAGMWT010000013">
    <property type="protein sequence ID" value="KAH7117882.1"/>
    <property type="molecule type" value="Genomic_DNA"/>
</dbReference>
<dbReference type="InterPro" id="IPR025770">
    <property type="entry name" value="PPMT_MeTrfase"/>
</dbReference>